<evidence type="ECO:0000313" key="3">
    <source>
        <dbReference type="Proteomes" id="UP000094236"/>
    </source>
</evidence>
<evidence type="ECO:0000313" key="2">
    <source>
        <dbReference type="EMBL" id="ODV98613.1"/>
    </source>
</evidence>
<dbReference type="OrthoDB" id="6614653at2759"/>
<dbReference type="InterPro" id="IPR009327">
    <property type="entry name" value="Cupin_DUF985"/>
</dbReference>
<dbReference type="SUPFAM" id="SSF51182">
    <property type="entry name" value="RmlC-like cupins"/>
    <property type="match status" value="1"/>
</dbReference>
<feature type="domain" description="DUF985" evidence="1">
    <location>
        <begin position="40"/>
        <end position="197"/>
    </location>
</feature>
<dbReference type="PANTHER" id="PTHR33387:SF3">
    <property type="entry name" value="DUF985 DOMAIN-CONTAINING PROTEIN"/>
    <property type="match status" value="1"/>
</dbReference>
<dbReference type="CDD" id="cd06121">
    <property type="entry name" value="cupin_YML079wp"/>
    <property type="match status" value="1"/>
</dbReference>
<gene>
    <name evidence="2" type="ORF">PACTADRAFT_48332</name>
</gene>
<accession>A0A1E4U3N3</accession>
<reference evidence="3" key="1">
    <citation type="submission" date="2016-05" db="EMBL/GenBank/DDBJ databases">
        <title>Comparative genomics of biotechnologically important yeasts.</title>
        <authorList>
            <consortium name="DOE Joint Genome Institute"/>
            <person name="Riley R."/>
            <person name="Haridas S."/>
            <person name="Wolfe K.H."/>
            <person name="Lopes M.R."/>
            <person name="Hittinger C.T."/>
            <person name="Goker M."/>
            <person name="Salamov A."/>
            <person name="Wisecaver J."/>
            <person name="Long T.M."/>
            <person name="Aerts A.L."/>
            <person name="Barry K."/>
            <person name="Choi C."/>
            <person name="Clum A."/>
            <person name="Coughlan A.Y."/>
            <person name="Deshpande S."/>
            <person name="Douglass A.P."/>
            <person name="Hanson S.J."/>
            <person name="Klenk H.-P."/>
            <person name="Labutti K."/>
            <person name="Lapidus A."/>
            <person name="Lindquist E."/>
            <person name="Lipzen A."/>
            <person name="Meier-Kolthoff J.P."/>
            <person name="Ohm R.A."/>
            <person name="Otillar R.P."/>
            <person name="Pangilinan J."/>
            <person name="Peng Y."/>
            <person name="Rokas A."/>
            <person name="Rosa C.A."/>
            <person name="Scheuner C."/>
            <person name="Sibirny A.A."/>
            <person name="Slot J.C."/>
            <person name="Stielow J.B."/>
            <person name="Sun H."/>
            <person name="Kurtzman C.P."/>
            <person name="Blackwell M."/>
            <person name="Grigoriev I.V."/>
            <person name="Jeffries T.W."/>
        </authorList>
    </citation>
    <scope>NUCLEOTIDE SEQUENCE [LARGE SCALE GENOMIC DNA]</scope>
    <source>
        <strain evidence="3">NRRL Y-2460</strain>
    </source>
</reference>
<dbReference type="InterPro" id="IPR011051">
    <property type="entry name" value="RmlC_Cupin_sf"/>
</dbReference>
<dbReference type="InterPro" id="IPR014710">
    <property type="entry name" value="RmlC-like_jellyroll"/>
</dbReference>
<evidence type="ECO:0000259" key="1">
    <source>
        <dbReference type="Pfam" id="PF06172"/>
    </source>
</evidence>
<dbReference type="GO" id="GO:0072527">
    <property type="term" value="P:pyrimidine-containing compound metabolic process"/>
    <property type="evidence" value="ECO:0007669"/>
    <property type="project" value="EnsemblFungi"/>
</dbReference>
<dbReference type="InterPro" id="IPR039935">
    <property type="entry name" value="YML079W-like"/>
</dbReference>
<protein>
    <recommendedName>
        <fullName evidence="1">DUF985 domain-containing protein</fullName>
    </recommendedName>
</protein>
<dbReference type="EMBL" id="KV454011">
    <property type="protein sequence ID" value="ODV98613.1"/>
    <property type="molecule type" value="Genomic_DNA"/>
</dbReference>
<sequence>MSESIYDLESATIDSIRDCNIAIEEPEYVTKKIKRSTQTQALIDSLKLMGHPEGGFFKETDRSPFTMASPYFNNPEIKSDSTTAKTPTRSYSTLIYYLITPEAPLGRLHRNHSRIIHIWQGGRGQYVLIYPNGEIKTFKVGPNIEKGEVMQWVVPGGVYKASFLVPEDEDTGESEHDKLLISEVVVPGFEFEDHRFMKDLTELESLVGKDKASNLKWLLGN</sequence>
<dbReference type="AlphaFoldDB" id="A0A1E4U3N3"/>
<dbReference type="Proteomes" id="UP000094236">
    <property type="component" value="Unassembled WGS sequence"/>
</dbReference>
<name>A0A1E4U3N3_PACTA</name>
<dbReference type="PANTHER" id="PTHR33387">
    <property type="entry name" value="RMLC-LIKE JELLY ROLL FOLD PROTEIN"/>
    <property type="match status" value="1"/>
</dbReference>
<dbReference type="Gene3D" id="2.60.120.10">
    <property type="entry name" value="Jelly Rolls"/>
    <property type="match status" value="1"/>
</dbReference>
<dbReference type="Pfam" id="PF06172">
    <property type="entry name" value="Cupin_5"/>
    <property type="match status" value="1"/>
</dbReference>
<organism evidence="2 3">
    <name type="scientific">Pachysolen tannophilus NRRL Y-2460</name>
    <dbReference type="NCBI Taxonomy" id="669874"/>
    <lineage>
        <taxon>Eukaryota</taxon>
        <taxon>Fungi</taxon>
        <taxon>Dikarya</taxon>
        <taxon>Ascomycota</taxon>
        <taxon>Saccharomycotina</taxon>
        <taxon>Pichiomycetes</taxon>
        <taxon>Pachysolenaceae</taxon>
        <taxon>Pachysolen</taxon>
    </lineage>
</organism>
<keyword evidence="3" id="KW-1185">Reference proteome</keyword>
<proteinExistence type="predicted"/>